<accession>A0ACA9TMU4</accession>
<reference evidence="1" key="2">
    <citation type="submission" date="2021-10" db="EMBL/GenBank/DDBJ databases">
        <authorList>
            <person name="Piombo E."/>
        </authorList>
    </citation>
    <scope>NUCLEOTIDE SEQUENCE</scope>
</reference>
<proteinExistence type="predicted"/>
<protein>
    <submittedName>
        <fullName evidence="1">Uncharacterized protein</fullName>
    </submittedName>
</protein>
<gene>
    <name evidence="1" type="ORF">CRV2_00003333</name>
</gene>
<reference evidence="1" key="1">
    <citation type="submission" date="2020-04" db="EMBL/GenBank/DDBJ databases">
        <authorList>
            <person name="Broberg M."/>
        </authorList>
    </citation>
    <scope>NUCLEOTIDE SEQUENCE</scope>
</reference>
<name>A0ACA9TMU4_BIOOC</name>
<evidence type="ECO:0000313" key="2">
    <source>
        <dbReference type="Proteomes" id="UP000836387"/>
    </source>
</evidence>
<comment type="caution">
    <text evidence="1">The sequence shown here is derived from an EMBL/GenBank/DDBJ whole genome shotgun (WGS) entry which is preliminary data.</text>
</comment>
<sequence>MAIPTSQRTQSYRVAQTRPKRSQMMKALCRYSHETWWKIIQESAGHAAKLNHGRDIALDTGKICLVQAVEPKLFLEGRRVEDTGDETFINTTGGAQNAESKHGKS</sequence>
<dbReference type="Proteomes" id="UP000836387">
    <property type="component" value="Unassembled WGS sequence"/>
</dbReference>
<evidence type="ECO:0000313" key="1">
    <source>
        <dbReference type="EMBL" id="CAG9941897.1"/>
    </source>
</evidence>
<organism evidence="1 2">
    <name type="scientific">Clonostachys rosea f. rosea IK726</name>
    <dbReference type="NCBI Taxonomy" id="1349383"/>
    <lineage>
        <taxon>Eukaryota</taxon>
        <taxon>Fungi</taxon>
        <taxon>Dikarya</taxon>
        <taxon>Ascomycota</taxon>
        <taxon>Pezizomycotina</taxon>
        <taxon>Sordariomycetes</taxon>
        <taxon>Hypocreomycetidae</taxon>
        <taxon>Hypocreales</taxon>
        <taxon>Bionectriaceae</taxon>
        <taxon>Clonostachys</taxon>
    </lineage>
</organism>
<dbReference type="EMBL" id="CADEHS020000005">
    <property type="protein sequence ID" value="CAG9941897.1"/>
    <property type="molecule type" value="Genomic_DNA"/>
</dbReference>
<keyword evidence="2" id="KW-1185">Reference proteome</keyword>